<dbReference type="PANTHER" id="PTHR20905:SF1">
    <property type="entry name" value="AT07410P-RELATED"/>
    <property type="match status" value="1"/>
</dbReference>
<name>A0AAD4RAE2_9BILA</name>
<dbReference type="PANTHER" id="PTHR20905">
    <property type="entry name" value="N-ACETYLTRANSFERASE-RELATED"/>
    <property type="match status" value="1"/>
</dbReference>
<keyword evidence="3" id="KW-1185">Reference proteome</keyword>
<gene>
    <name evidence="2" type="ORF">DdX_05117</name>
</gene>
<dbReference type="InterPro" id="IPR016181">
    <property type="entry name" value="Acyl_CoA_acyltransferase"/>
</dbReference>
<dbReference type="Gene3D" id="3.40.630.30">
    <property type="match status" value="1"/>
</dbReference>
<dbReference type="Pfam" id="PF00583">
    <property type="entry name" value="Acetyltransf_1"/>
    <property type="match status" value="1"/>
</dbReference>
<evidence type="ECO:0000313" key="2">
    <source>
        <dbReference type="EMBL" id="KAI1720868.1"/>
    </source>
</evidence>
<feature type="domain" description="N-acetyltransferase" evidence="1">
    <location>
        <begin position="88"/>
        <end position="221"/>
    </location>
</feature>
<dbReference type="PROSITE" id="PS51186">
    <property type="entry name" value="GNAT"/>
    <property type="match status" value="1"/>
</dbReference>
<evidence type="ECO:0000313" key="3">
    <source>
        <dbReference type="Proteomes" id="UP001201812"/>
    </source>
</evidence>
<sequence length="238" mass="26351">MASGPTSIIQDEAAHSLTNGINGNAGDQFEFSIIQSEQDKEDVVDFMQKHFRVQEPITRALSKDFDSGHSLIARHKGTSRLAGIILNAFYDQLPPSADATFEEKIQKEFYKEITEGQYPTVNANRLLTLIDLAERGVDKVIPPNEKVFKIDVLGVHPDFAGKGLGSILVNRSLQLSRSLGCEYAYTCASAKASAHIFKKFGFRSVRTIPYDEFLENGQPVYRNLHDGGTGISLMVLKL</sequence>
<dbReference type="AlphaFoldDB" id="A0AAD4RAE2"/>
<dbReference type="SUPFAM" id="SSF55729">
    <property type="entry name" value="Acyl-CoA N-acyltransferases (Nat)"/>
    <property type="match status" value="1"/>
</dbReference>
<dbReference type="InterPro" id="IPR000182">
    <property type="entry name" value="GNAT_dom"/>
</dbReference>
<accession>A0AAD4RAE2</accession>
<dbReference type="EMBL" id="JAKKPZ010000005">
    <property type="protein sequence ID" value="KAI1720868.1"/>
    <property type="molecule type" value="Genomic_DNA"/>
</dbReference>
<dbReference type="Proteomes" id="UP001201812">
    <property type="component" value="Unassembled WGS sequence"/>
</dbReference>
<comment type="caution">
    <text evidence="2">The sequence shown here is derived from an EMBL/GenBank/DDBJ whole genome shotgun (WGS) entry which is preliminary data.</text>
</comment>
<dbReference type="GO" id="GO:0008080">
    <property type="term" value="F:N-acetyltransferase activity"/>
    <property type="evidence" value="ECO:0007669"/>
    <property type="project" value="TreeGrafter"/>
</dbReference>
<protein>
    <submittedName>
        <fullName evidence="2">Acetyltransferase (GNAT) family domain-containing protein</fullName>
    </submittedName>
</protein>
<proteinExistence type="predicted"/>
<dbReference type="CDD" id="cd04301">
    <property type="entry name" value="NAT_SF"/>
    <property type="match status" value="1"/>
</dbReference>
<organism evidence="2 3">
    <name type="scientific">Ditylenchus destructor</name>
    <dbReference type="NCBI Taxonomy" id="166010"/>
    <lineage>
        <taxon>Eukaryota</taxon>
        <taxon>Metazoa</taxon>
        <taxon>Ecdysozoa</taxon>
        <taxon>Nematoda</taxon>
        <taxon>Chromadorea</taxon>
        <taxon>Rhabditida</taxon>
        <taxon>Tylenchina</taxon>
        <taxon>Tylenchomorpha</taxon>
        <taxon>Sphaerularioidea</taxon>
        <taxon>Anguinidae</taxon>
        <taxon>Anguininae</taxon>
        <taxon>Ditylenchus</taxon>
    </lineage>
</organism>
<evidence type="ECO:0000259" key="1">
    <source>
        <dbReference type="PROSITE" id="PS51186"/>
    </source>
</evidence>
<reference evidence="2" key="1">
    <citation type="submission" date="2022-01" db="EMBL/GenBank/DDBJ databases">
        <title>Genome Sequence Resource for Two Populations of Ditylenchus destructor, the Migratory Endoparasitic Phytonematode.</title>
        <authorList>
            <person name="Zhang H."/>
            <person name="Lin R."/>
            <person name="Xie B."/>
        </authorList>
    </citation>
    <scope>NUCLEOTIDE SEQUENCE</scope>
    <source>
        <strain evidence="2">BazhouSP</strain>
    </source>
</reference>